<dbReference type="GO" id="GO:0006637">
    <property type="term" value="P:acyl-CoA metabolic process"/>
    <property type="evidence" value="ECO:0007669"/>
    <property type="project" value="TreeGrafter"/>
</dbReference>
<evidence type="ECO:0000313" key="4">
    <source>
        <dbReference type="EMBL" id="BAB59778.1"/>
    </source>
</evidence>
<sequence>METKKPSESETFVERMVLPEDMDIYEYLYGGRLMEWIDNCASIVATKHCRKRTVTGSIDSLFFLLPIHLGDMVLLHGYINYTTKSTMEIEIDVIKQEGLTGIRRYATKAYLTYVAIDADGRPTEIPQIEPETDDEKRRYAEAEKRAEERRKRLETIKQQILNSPL</sequence>
<dbReference type="Pfam" id="PF03061">
    <property type="entry name" value="4HBT"/>
    <property type="match status" value="1"/>
</dbReference>
<protein>
    <submittedName>
        <fullName evidence="4">Acyl coenzyme A thioester hydrolase</fullName>
    </submittedName>
</protein>
<dbReference type="HOGENOM" id="CLU_050164_3_1_2"/>
<evidence type="ECO:0000313" key="5">
    <source>
        <dbReference type="Proteomes" id="UP000001017"/>
    </source>
</evidence>
<reference evidence="4 5" key="2">
    <citation type="journal article" date="2000" name="Proc. Natl. Acad. Sci. U.S.A.">
        <title>Archaeal adaptation to higher temperatures revealed by genomic sequence of Thermoplasma volcanium.</title>
        <authorList>
            <person name="Kawashima T."/>
            <person name="Amano N."/>
            <person name="Koike H."/>
            <person name="Makino S."/>
            <person name="Higuchi S."/>
            <person name="Kawashima-Ohya Y."/>
            <person name="Watanabe K."/>
            <person name="Yamazaki M."/>
            <person name="Kanehori K."/>
            <person name="Kawamoto T."/>
            <person name="Nunoshiba T."/>
            <person name="Yamamoto Y."/>
            <person name="Aramaki H."/>
            <person name="Makino K."/>
            <person name="Suzuki M."/>
        </authorList>
    </citation>
    <scope>NUCLEOTIDE SEQUENCE [LARGE SCALE GENOMIC DNA]</scope>
    <source>
        <strain evidence="5">ATCC 51530 / DSM 4299 / JCM 9571 / NBRC 15438 / GSS1</strain>
    </source>
</reference>
<keyword evidence="5" id="KW-1185">Reference proteome</keyword>
<dbReference type="RefSeq" id="WP_010916895.1">
    <property type="nucleotide sequence ID" value="NC_002689.2"/>
</dbReference>
<reference evidence="4 5" key="1">
    <citation type="journal article" date="1999" name="Proc. Jpn. Acad.">
        <title>Determination of the complete genomic DNA sequence of Thermoplasma volvanium GSS1.</title>
        <authorList>
            <person name="Kawashima T."/>
            <person name="Yamamoto Y."/>
            <person name="Aramaki H."/>
            <person name="Nunoshiba T."/>
            <person name="Kawamoto T."/>
            <person name="Watanabe K."/>
            <person name="Yamazaki M."/>
            <person name="Kanehori K."/>
            <person name="Amano N."/>
            <person name="Ohya Y."/>
            <person name="Makino K."/>
            <person name="Suzuki M."/>
        </authorList>
    </citation>
    <scope>NUCLEOTIDE SEQUENCE [LARGE SCALE GENOMIC DNA]</scope>
    <source>
        <strain evidence="5">ATCC 51530 / DSM 4299 / JCM 9571 / NBRC 15438 / GSS1</strain>
    </source>
</reference>
<dbReference type="PANTHER" id="PTHR11049">
    <property type="entry name" value="ACYL COENZYME A THIOESTER HYDROLASE"/>
    <property type="match status" value="1"/>
</dbReference>
<dbReference type="PANTHER" id="PTHR11049:SF24">
    <property type="entry name" value="CYTOSOLIC ACYL COENZYME A THIOESTER HYDROLASE"/>
    <property type="match status" value="1"/>
</dbReference>
<accession>Q97B23</accession>
<evidence type="ECO:0000256" key="1">
    <source>
        <dbReference type="ARBA" id="ARBA00022801"/>
    </source>
</evidence>
<gene>
    <name evidence="4" type="ORF">TVG0629193</name>
</gene>
<dbReference type="eggNOG" id="arCOG00773">
    <property type="taxonomic scope" value="Archaea"/>
</dbReference>
<dbReference type="GO" id="GO:0005829">
    <property type="term" value="C:cytosol"/>
    <property type="evidence" value="ECO:0007669"/>
    <property type="project" value="TreeGrafter"/>
</dbReference>
<dbReference type="PhylomeDB" id="Q97B23"/>
<dbReference type="Proteomes" id="UP000001017">
    <property type="component" value="Chromosome"/>
</dbReference>
<dbReference type="STRING" id="273116.gene:9381424"/>
<dbReference type="PROSITE" id="PS51770">
    <property type="entry name" value="HOTDOG_ACOT"/>
    <property type="match status" value="1"/>
</dbReference>
<dbReference type="InterPro" id="IPR029069">
    <property type="entry name" value="HotDog_dom_sf"/>
</dbReference>
<dbReference type="OrthoDB" id="15030at2157"/>
<dbReference type="GO" id="GO:0052816">
    <property type="term" value="F:long-chain fatty acyl-CoA hydrolase activity"/>
    <property type="evidence" value="ECO:0007669"/>
    <property type="project" value="TreeGrafter"/>
</dbReference>
<dbReference type="SUPFAM" id="SSF54637">
    <property type="entry name" value="Thioesterase/thiol ester dehydrase-isomerase"/>
    <property type="match status" value="1"/>
</dbReference>
<name>Q97B23_THEVO</name>
<dbReference type="InterPro" id="IPR006683">
    <property type="entry name" value="Thioestr_dom"/>
</dbReference>
<dbReference type="GO" id="GO:0009062">
    <property type="term" value="P:fatty acid catabolic process"/>
    <property type="evidence" value="ECO:0007669"/>
    <property type="project" value="TreeGrafter"/>
</dbReference>
<dbReference type="GeneID" id="1441743"/>
<dbReference type="EMBL" id="BA000011">
    <property type="protein sequence ID" value="BAB59778.1"/>
    <property type="molecule type" value="Genomic_DNA"/>
</dbReference>
<organism evidence="4 5">
    <name type="scientific">Thermoplasma volcanium (strain ATCC 51530 / DSM 4299 / JCM 9571 / NBRC 15438 / GSS1)</name>
    <dbReference type="NCBI Taxonomy" id="273116"/>
    <lineage>
        <taxon>Archaea</taxon>
        <taxon>Methanobacteriati</taxon>
        <taxon>Thermoplasmatota</taxon>
        <taxon>Thermoplasmata</taxon>
        <taxon>Thermoplasmatales</taxon>
        <taxon>Thermoplasmataceae</taxon>
        <taxon>Thermoplasma</taxon>
    </lineage>
</organism>
<keyword evidence="1 4" id="KW-0378">Hydrolase</keyword>
<dbReference type="InterPro" id="IPR033120">
    <property type="entry name" value="HOTDOG_ACOT"/>
</dbReference>
<dbReference type="Gene3D" id="3.10.129.10">
    <property type="entry name" value="Hotdog Thioesterase"/>
    <property type="match status" value="1"/>
</dbReference>
<dbReference type="AlphaFoldDB" id="Q97B23"/>
<feature type="domain" description="HotDog ACOT-type" evidence="3">
    <location>
        <begin position="7"/>
        <end position="119"/>
    </location>
</feature>
<dbReference type="PaxDb" id="273116-14324852"/>
<feature type="region of interest" description="Disordered" evidence="2">
    <location>
        <begin position="124"/>
        <end position="144"/>
    </location>
</feature>
<dbReference type="KEGG" id="tvo:TVG0629193"/>
<proteinExistence type="predicted"/>
<evidence type="ECO:0000259" key="3">
    <source>
        <dbReference type="PROSITE" id="PS51770"/>
    </source>
</evidence>
<dbReference type="CDD" id="cd03442">
    <property type="entry name" value="BFIT_BACH"/>
    <property type="match status" value="1"/>
</dbReference>
<dbReference type="InterPro" id="IPR040170">
    <property type="entry name" value="Cytosol_ACT"/>
</dbReference>
<feature type="compositionally biased region" description="Basic and acidic residues" evidence="2">
    <location>
        <begin position="134"/>
        <end position="144"/>
    </location>
</feature>
<evidence type="ECO:0000256" key="2">
    <source>
        <dbReference type="SAM" id="MobiDB-lite"/>
    </source>
</evidence>